<evidence type="ECO:0000256" key="1">
    <source>
        <dbReference type="ARBA" id="ARBA00004370"/>
    </source>
</evidence>
<reference evidence="11" key="1">
    <citation type="submission" date="2025-08" db="UniProtKB">
        <authorList>
            <consortium name="RefSeq"/>
        </authorList>
    </citation>
    <scope>IDENTIFICATION</scope>
    <source>
        <tissue evidence="11">Kidney</tissue>
    </source>
</reference>
<dbReference type="InterPro" id="IPR013783">
    <property type="entry name" value="Ig-like_fold"/>
</dbReference>
<dbReference type="GO" id="GO:0050852">
    <property type="term" value="P:T cell receptor signaling pathway"/>
    <property type="evidence" value="ECO:0007669"/>
    <property type="project" value="TreeGrafter"/>
</dbReference>
<evidence type="ECO:0000256" key="7">
    <source>
        <dbReference type="SAM" id="Phobius"/>
    </source>
</evidence>
<accession>A0A6P3R0G2</accession>
<dbReference type="InterPro" id="IPR003599">
    <property type="entry name" value="Ig_sub"/>
</dbReference>
<dbReference type="KEGG" id="pvp:105297200"/>
<dbReference type="OrthoDB" id="9049620at2759"/>
<dbReference type="InterPro" id="IPR036179">
    <property type="entry name" value="Ig-like_dom_sf"/>
</dbReference>
<sequence>MRKPKSFSFFGCYVSLLLQVMISTSENWTVNTSPGHLVAIVGGQAELSCHLFPPQSAKHMEVCWFKGDRSKLVHLYRGGQEVNEEAAPEYVDRTEFVKEAIGEGRLTLRLHNISVSDDGPYQCSFKDSDFHGVASMNLSVAALGLETQIHIKTPSADGLMVECKSGGWFPQPQMEWRDNNGEVVPPSSKSYSQDGAKLFHIEMTLLLRNRSQGNMTCYIRNPLIGEGKQTNIIIVGEYSHLYWNIISKRQEGEISFNLCPVFRSHHFAEIFHFTSVCDIVSDFCGLLLSVLQQKRAVLNSTNFLILTPFSVFISDPLFLLYEDWIQDMAIMISIFTVFYTTLIFFLYLTMKKVIEQGLDQHFYFMNPKQKPEILNIIFG</sequence>
<keyword evidence="4 7" id="KW-1133">Transmembrane helix</keyword>
<dbReference type="GO" id="GO:0001817">
    <property type="term" value="P:regulation of cytokine production"/>
    <property type="evidence" value="ECO:0007669"/>
    <property type="project" value="TreeGrafter"/>
</dbReference>
<dbReference type="SMART" id="SM00406">
    <property type="entry name" value="IGv"/>
    <property type="match status" value="1"/>
</dbReference>
<keyword evidence="3 8" id="KW-0732">Signal</keyword>
<dbReference type="PANTHER" id="PTHR24100">
    <property type="entry name" value="BUTYROPHILIN"/>
    <property type="match status" value="1"/>
</dbReference>
<keyword evidence="5 7" id="KW-0472">Membrane</keyword>
<keyword evidence="2 7" id="KW-0812">Transmembrane</keyword>
<dbReference type="InterPro" id="IPR007110">
    <property type="entry name" value="Ig-like_dom"/>
</dbReference>
<dbReference type="AlphaFoldDB" id="A0A6P3R0G2"/>
<evidence type="ECO:0000256" key="8">
    <source>
        <dbReference type="SAM" id="SignalP"/>
    </source>
</evidence>
<evidence type="ECO:0000256" key="6">
    <source>
        <dbReference type="ARBA" id="ARBA00023319"/>
    </source>
</evidence>
<feature type="chain" id="PRO_5028140260" evidence="8">
    <location>
        <begin position="26"/>
        <end position="379"/>
    </location>
</feature>
<feature type="domain" description="Ig-like" evidence="9">
    <location>
        <begin position="42"/>
        <end position="139"/>
    </location>
</feature>
<comment type="subcellular location">
    <subcellularLocation>
        <location evidence="1">Membrane</location>
    </subcellularLocation>
</comment>
<dbReference type="SMART" id="SM00409">
    <property type="entry name" value="IG"/>
    <property type="match status" value="1"/>
</dbReference>
<feature type="domain" description="Ig-like" evidence="9">
    <location>
        <begin position="161"/>
        <end position="233"/>
    </location>
</feature>
<evidence type="ECO:0000256" key="2">
    <source>
        <dbReference type="ARBA" id="ARBA00022692"/>
    </source>
</evidence>
<name>A0A6P3R0G2_PTEVA</name>
<dbReference type="Pfam" id="PF22705">
    <property type="entry name" value="C2-set_3"/>
    <property type="match status" value="1"/>
</dbReference>
<dbReference type="RefSeq" id="XP_011366007.2">
    <property type="nucleotide sequence ID" value="XM_011367705.2"/>
</dbReference>
<feature type="transmembrane region" description="Helical" evidence="7">
    <location>
        <begin position="303"/>
        <end position="322"/>
    </location>
</feature>
<dbReference type="SUPFAM" id="SSF48726">
    <property type="entry name" value="Immunoglobulin"/>
    <property type="match status" value="2"/>
</dbReference>
<evidence type="ECO:0000259" key="9">
    <source>
        <dbReference type="PROSITE" id="PS50835"/>
    </source>
</evidence>
<keyword evidence="6" id="KW-0393">Immunoglobulin domain</keyword>
<dbReference type="PROSITE" id="PS50835">
    <property type="entry name" value="IG_LIKE"/>
    <property type="match status" value="2"/>
</dbReference>
<dbReference type="FunFam" id="2.60.40.10:FF:000088">
    <property type="entry name" value="Butyrophilin subfamily 1 member A1"/>
    <property type="match status" value="1"/>
</dbReference>
<feature type="transmembrane region" description="Helical" evidence="7">
    <location>
        <begin position="328"/>
        <end position="348"/>
    </location>
</feature>
<evidence type="ECO:0000313" key="10">
    <source>
        <dbReference type="Proteomes" id="UP000515202"/>
    </source>
</evidence>
<dbReference type="InterPro" id="IPR053896">
    <property type="entry name" value="BTN3A2-like_Ig-C"/>
</dbReference>
<dbReference type="GO" id="GO:0005102">
    <property type="term" value="F:signaling receptor binding"/>
    <property type="evidence" value="ECO:0007669"/>
    <property type="project" value="TreeGrafter"/>
</dbReference>
<dbReference type="CDD" id="cd05713">
    <property type="entry name" value="IgV_MOG_like"/>
    <property type="match status" value="1"/>
</dbReference>
<dbReference type="FunFam" id="2.60.40.10:FF:000208">
    <property type="entry name" value="Butyrophilin subfamily 1 member A1"/>
    <property type="match status" value="1"/>
</dbReference>
<feature type="signal peptide" evidence="8">
    <location>
        <begin position="1"/>
        <end position="25"/>
    </location>
</feature>
<dbReference type="GeneID" id="105297200"/>
<evidence type="ECO:0000256" key="4">
    <source>
        <dbReference type="ARBA" id="ARBA00022989"/>
    </source>
</evidence>
<dbReference type="PANTHER" id="PTHR24100:SF51">
    <property type="entry name" value="SELECTION AND UPKEEP OF INTRAEPITHELIAL T-CELLS PROTEIN 7-RELATED"/>
    <property type="match status" value="1"/>
</dbReference>
<dbReference type="InterPro" id="IPR050504">
    <property type="entry name" value="IgSF_BTN/MOG"/>
</dbReference>
<evidence type="ECO:0000256" key="3">
    <source>
        <dbReference type="ARBA" id="ARBA00022729"/>
    </source>
</evidence>
<evidence type="ECO:0000313" key="11">
    <source>
        <dbReference type="RefSeq" id="XP_011366007.2"/>
    </source>
</evidence>
<evidence type="ECO:0000256" key="5">
    <source>
        <dbReference type="ARBA" id="ARBA00023136"/>
    </source>
</evidence>
<feature type="transmembrane region" description="Helical" evidence="7">
    <location>
        <begin position="270"/>
        <end position="291"/>
    </location>
</feature>
<dbReference type="Proteomes" id="UP000515202">
    <property type="component" value="Unplaced"/>
</dbReference>
<dbReference type="GO" id="GO:0009897">
    <property type="term" value="C:external side of plasma membrane"/>
    <property type="evidence" value="ECO:0007669"/>
    <property type="project" value="TreeGrafter"/>
</dbReference>
<dbReference type="InterPro" id="IPR013106">
    <property type="entry name" value="Ig_V-set"/>
</dbReference>
<dbReference type="Gene3D" id="2.60.40.10">
    <property type="entry name" value="Immunoglobulins"/>
    <property type="match status" value="2"/>
</dbReference>
<proteinExistence type="predicted"/>
<keyword evidence="10" id="KW-1185">Reference proteome</keyword>
<gene>
    <name evidence="11" type="primary">LOC105297200</name>
</gene>
<organism evidence="10 11">
    <name type="scientific">Pteropus vampyrus</name>
    <name type="common">Large flying fox</name>
    <dbReference type="NCBI Taxonomy" id="132908"/>
    <lineage>
        <taxon>Eukaryota</taxon>
        <taxon>Metazoa</taxon>
        <taxon>Chordata</taxon>
        <taxon>Craniata</taxon>
        <taxon>Vertebrata</taxon>
        <taxon>Euteleostomi</taxon>
        <taxon>Mammalia</taxon>
        <taxon>Eutheria</taxon>
        <taxon>Laurasiatheria</taxon>
        <taxon>Chiroptera</taxon>
        <taxon>Yinpterochiroptera</taxon>
        <taxon>Pteropodoidea</taxon>
        <taxon>Pteropodidae</taxon>
        <taxon>Pteropodinae</taxon>
        <taxon>Pteropus</taxon>
    </lineage>
</organism>
<dbReference type="Pfam" id="PF07686">
    <property type="entry name" value="V-set"/>
    <property type="match status" value="1"/>
</dbReference>
<protein>
    <submittedName>
        <fullName evidence="11">Selection and upkeep of intraepithelial T-cells protein 8-like</fullName>
    </submittedName>
</protein>